<keyword evidence="8" id="KW-0963">Cytoplasm</keyword>
<evidence type="ECO:0000256" key="6">
    <source>
        <dbReference type="ARBA" id="ARBA00023235"/>
    </source>
</evidence>
<comment type="similarity">
    <text evidence="4 8">Belongs to the class-III pyridoxal-phosphate-dependent aminotransferase family. HemL subfamily.</text>
</comment>
<keyword evidence="5 8" id="KW-0663">Pyridoxal phosphate</keyword>
<dbReference type="HOGENOM" id="CLU_016922_1_5_9"/>
<dbReference type="EC" id="5.4.3.8" evidence="8"/>
<dbReference type="NCBIfam" id="TIGR00713">
    <property type="entry name" value="hemL"/>
    <property type="match status" value="1"/>
</dbReference>
<dbReference type="eggNOG" id="COG0001">
    <property type="taxonomic scope" value="Bacteria"/>
</dbReference>
<dbReference type="FunFam" id="3.40.640.10:FF:000021">
    <property type="entry name" value="Glutamate-1-semialdehyde 2,1-aminomutase"/>
    <property type="match status" value="1"/>
</dbReference>
<dbReference type="PROSITE" id="PS00600">
    <property type="entry name" value="AA_TRANSFER_CLASS_3"/>
    <property type="match status" value="1"/>
</dbReference>
<evidence type="ECO:0000256" key="8">
    <source>
        <dbReference type="HAMAP-Rule" id="MF_00375"/>
    </source>
</evidence>
<dbReference type="InterPro" id="IPR005814">
    <property type="entry name" value="Aminotrans_3"/>
</dbReference>
<dbReference type="RefSeq" id="WP_013810236.1">
    <property type="nucleotide sequence ID" value="NC_015565.1"/>
</dbReference>
<dbReference type="PANTHER" id="PTHR43713:SF3">
    <property type="entry name" value="GLUTAMATE-1-SEMIALDEHYDE 2,1-AMINOMUTASE 1, CHLOROPLASTIC-RELATED"/>
    <property type="match status" value="1"/>
</dbReference>
<dbReference type="Gene3D" id="3.40.640.10">
    <property type="entry name" value="Type I PLP-dependent aspartate aminotransferase-like (Major domain)"/>
    <property type="match status" value="1"/>
</dbReference>
<comment type="subcellular location">
    <subcellularLocation>
        <location evidence="8">Cytoplasm</location>
    </subcellularLocation>
</comment>
<dbReference type="InterPro" id="IPR015424">
    <property type="entry name" value="PyrdxlP-dep_Trfase"/>
</dbReference>
<evidence type="ECO:0000313" key="10">
    <source>
        <dbReference type="Proteomes" id="UP000009226"/>
    </source>
</evidence>
<comment type="pathway">
    <text evidence="3 8">Porphyrin-containing compound metabolism; protoporphyrin-IX biosynthesis; 5-aminolevulinate from L-glutamyl-tRNA(Glu): step 2/2.</text>
</comment>
<dbReference type="InterPro" id="IPR004639">
    <property type="entry name" value="4pyrrol_synth_GluAld_NH2Trfase"/>
</dbReference>
<dbReference type="PANTHER" id="PTHR43713">
    <property type="entry name" value="GLUTAMATE-1-SEMIALDEHYDE 2,1-AMINOMUTASE"/>
    <property type="match status" value="1"/>
</dbReference>
<evidence type="ECO:0000256" key="5">
    <source>
        <dbReference type="ARBA" id="ARBA00022898"/>
    </source>
</evidence>
<dbReference type="Gene3D" id="3.90.1150.10">
    <property type="entry name" value="Aspartate Aminotransferase, domain 1"/>
    <property type="match status" value="1"/>
</dbReference>
<dbReference type="KEGG" id="dca:Desca_1537"/>
<name>F6B6L8_DESCC</name>
<evidence type="ECO:0000256" key="7">
    <source>
        <dbReference type="ARBA" id="ARBA00023244"/>
    </source>
</evidence>
<protein>
    <recommendedName>
        <fullName evidence="8">Glutamate-1-semialdehyde 2,1-aminomutase</fullName>
        <shortName evidence="8">GSA</shortName>
        <ecNumber evidence="8">5.4.3.8</ecNumber>
    </recommendedName>
    <alternativeName>
        <fullName evidence="8">Glutamate-1-semialdehyde aminotransferase</fullName>
        <shortName evidence="8">GSA-AT</shortName>
    </alternativeName>
</protein>
<dbReference type="SUPFAM" id="SSF53383">
    <property type="entry name" value="PLP-dependent transferases"/>
    <property type="match status" value="1"/>
</dbReference>
<evidence type="ECO:0000256" key="2">
    <source>
        <dbReference type="ARBA" id="ARBA00001933"/>
    </source>
</evidence>
<gene>
    <name evidence="8" type="primary">hemL</name>
    <name evidence="9" type="ordered locus">Desca_1537</name>
</gene>
<evidence type="ECO:0000256" key="4">
    <source>
        <dbReference type="ARBA" id="ARBA00008981"/>
    </source>
</evidence>
<dbReference type="AlphaFoldDB" id="F6B6L8"/>
<proteinExistence type="inferred from homology"/>
<dbReference type="STRING" id="868595.Desca_1537"/>
<dbReference type="UniPathway" id="UPA00251">
    <property type="reaction ID" value="UER00317"/>
</dbReference>
<dbReference type="InterPro" id="IPR015421">
    <property type="entry name" value="PyrdxlP-dep_Trfase_major"/>
</dbReference>
<dbReference type="HAMAP" id="MF_00375">
    <property type="entry name" value="HemL_aminotrans_3"/>
    <property type="match status" value="1"/>
</dbReference>
<dbReference type="GO" id="GO:0042286">
    <property type="term" value="F:glutamate-1-semialdehyde 2,1-aminomutase activity"/>
    <property type="evidence" value="ECO:0007669"/>
    <property type="project" value="UniProtKB-UniRule"/>
</dbReference>
<dbReference type="InterPro" id="IPR015422">
    <property type="entry name" value="PyrdxlP-dep_Trfase_small"/>
</dbReference>
<keyword evidence="10" id="KW-1185">Reference proteome</keyword>
<reference evidence="9 10" key="1">
    <citation type="submission" date="2011-05" db="EMBL/GenBank/DDBJ databases">
        <title>Complete sequence of Desulfotomaculum carboxydivorans CO-1-SRB.</title>
        <authorList>
            <consortium name="US DOE Joint Genome Institute"/>
            <person name="Lucas S."/>
            <person name="Han J."/>
            <person name="Lapidus A."/>
            <person name="Cheng J.-F."/>
            <person name="Goodwin L."/>
            <person name="Pitluck S."/>
            <person name="Peters L."/>
            <person name="Mikhailova N."/>
            <person name="Lu M."/>
            <person name="Han C."/>
            <person name="Tapia R."/>
            <person name="Land M."/>
            <person name="Hauser L."/>
            <person name="Kyrpides N."/>
            <person name="Ivanova N."/>
            <person name="Pagani I."/>
            <person name="Stams A."/>
            <person name="Plugge C."/>
            <person name="Muyzer G."/>
            <person name="Kuever J."/>
            <person name="Parshina S."/>
            <person name="Ivanova A."/>
            <person name="Nazina T."/>
            <person name="Woyke T."/>
        </authorList>
    </citation>
    <scope>NUCLEOTIDE SEQUENCE [LARGE SCALE GENOMIC DNA]</scope>
    <source>
        <strain evidence="10">DSM 14880 / VKM B-2319 / CO-1-SRB</strain>
    </source>
</reference>
<comment type="cofactor">
    <cofactor evidence="2 8">
        <name>pyridoxal 5'-phosphate</name>
        <dbReference type="ChEBI" id="CHEBI:597326"/>
    </cofactor>
</comment>
<keyword evidence="6 8" id="KW-0413">Isomerase</keyword>
<accession>F6B6L8</accession>
<dbReference type="NCBIfam" id="NF000818">
    <property type="entry name" value="PRK00062.1"/>
    <property type="match status" value="1"/>
</dbReference>
<dbReference type="GO" id="GO:0005737">
    <property type="term" value="C:cytoplasm"/>
    <property type="evidence" value="ECO:0007669"/>
    <property type="project" value="UniProtKB-SubCell"/>
</dbReference>
<evidence type="ECO:0000256" key="3">
    <source>
        <dbReference type="ARBA" id="ARBA00004819"/>
    </source>
</evidence>
<dbReference type="InterPro" id="IPR049704">
    <property type="entry name" value="Aminotrans_3_PPA_site"/>
</dbReference>
<sequence length="432" mass="46328">MAPSYQKSKDLFEESQLFIPGGVNSPVRAFKSVGTNPPFIAKANGARMWDVDGNEYIDYVCSWGPLILGHRHPAVIHAIQRCLERGTTYGAPTDLELTLAQMIVEALPSVEMVRMVNSGTEATMSALRLARAYTGRNKIVKFEGCYHGHHDSLLIKAGSGLLTHGVPTSPGVPDNIAGNTINARYNDLELLEQIFNEVGSDIAAVIVEPVAGNMGVVPPTKDFLSGLRNLCTKHGALLIFDEVITGFRVSYGGAQSYYNVMPDLTCLGKIIGGGLPVGAYGGRKEIMQLVSPAGPVYQAGTLSGNPLAMSAGIATLEQLQQPGVYEELDRKSALLAQGLSQAARAAGVPVSFNRVQSLQSGFFTKHPVNDFASASTSDTNRYAVFFRSMLDQGIYLAPSQFEAAFVSLAHTDSDIERTVEAAYTAYKMAAQV</sequence>
<dbReference type="EMBL" id="CP002736">
    <property type="protein sequence ID" value="AEF94392.1"/>
    <property type="molecule type" value="Genomic_DNA"/>
</dbReference>
<keyword evidence="7 8" id="KW-0627">Porphyrin biosynthesis</keyword>
<dbReference type="GO" id="GO:0006782">
    <property type="term" value="P:protoporphyrinogen IX biosynthetic process"/>
    <property type="evidence" value="ECO:0007669"/>
    <property type="project" value="UniProtKB-UniRule"/>
</dbReference>
<dbReference type="CDD" id="cd00610">
    <property type="entry name" value="OAT_like"/>
    <property type="match status" value="1"/>
</dbReference>
<dbReference type="Pfam" id="PF00202">
    <property type="entry name" value="Aminotran_3"/>
    <property type="match status" value="1"/>
</dbReference>
<comment type="subunit">
    <text evidence="8">Homodimer.</text>
</comment>
<dbReference type="GO" id="GO:0030170">
    <property type="term" value="F:pyridoxal phosphate binding"/>
    <property type="evidence" value="ECO:0007669"/>
    <property type="project" value="InterPro"/>
</dbReference>
<comment type="catalytic activity">
    <reaction evidence="1 8">
        <text>(S)-4-amino-5-oxopentanoate = 5-aminolevulinate</text>
        <dbReference type="Rhea" id="RHEA:14265"/>
        <dbReference type="ChEBI" id="CHEBI:57501"/>
        <dbReference type="ChEBI" id="CHEBI:356416"/>
        <dbReference type="EC" id="5.4.3.8"/>
    </reaction>
</comment>
<evidence type="ECO:0000313" key="9">
    <source>
        <dbReference type="EMBL" id="AEF94392.1"/>
    </source>
</evidence>
<organism evidence="9 10">
    <name type="scientific">Desulfotomaculum nigrificans (strain DSM 14880 / VKM B-2319 / CO-1-SRB)</name>
    <name type="common">Desulfotomaculum carboxydivorans</name>
    <dbReference type="NCBI Taxonomy" id="868595"/>
    <lineage>
        <taxon>Bacteria</taxon>
        <taxon>Bacillati</taxon>
        <taxon>Bacillota</taxon>
        <taxon>Clostridia</taxon>
        <taxon>Eubacteriales</taxon>
        <taxon>Desulfotomaculaceae</taxon>
        <taxon>Desulfotomaculum</taxon>
    </lineage>
</organism>
<dbReference type="Proteomes" id="UP000009226">
    <property type="component" value="Chromosome"/>
</dbReference>
<evidence type="ECO:0000256" key="1">
    <source>
        <dbReference type="ARBA" id="ARBA00001579"/>
    </source>
</evidence>
<feature type="modified residue" description="N6-(pyridoxal phosphate)lysine" evidence="8">
    <location>
        <position position="269"/>
    </location>
</feature>
<dbReference type="GO" id="GO:0008483">
    <property type="term" value="F:transaminase activity"/>
    <property type="evidence" value="ECO:0007669"/>
    <property type="project" value="InterPro"/>
</dbReference>